<evidence type="ECO:0000313" key="1">
    <source>
        <dbReference type="EMBL" id="AUJ29652.1"/>
    </source>
</evidence>
<dbReference type="Proteomes" id="UP000314960">
    <property type="component" value="Chromosome"/>
</dbReference>
<evidence type="ECO:0000313" key="2">
    <source>
        <dbReference type="Proteomes" id="UP000314960"/>
    </source>
</evidence>
<dbReference type="EMBL" id="CP018176">
    <property type="protein sequence ID" value="AUJ29652.1"/>
    <property type="molecule type" value="Genomic_DNA"/>
</dbReference>
<sequence>MAVSTYVFKIEIETNSTKNKITTEEGYVNAENYSDALETIQEQYKLYGKKAVSVILNLDK</sequence>
<gene>
    <name evidence="1" type="ORF">BSQ49_05220</name>
</gene>
<organism evidence="1 2">
    <name type="scientific">Liquorilactobacillus hordei</name>
    <dbReference type="NCBI Taxonomy" id="468911"/>
    <lineage>
        <taxon>Bacteria</taxon>
        <taxon>Bacillati</taxon>
        <taxon>Bacillota</taxon>
        <taxon>Bacilli</taxon>
        <taxon>Lactobacillales</taxon>
        <taxon>Lactobacillaceae</taxon>
        <taxon>Liquorilactobacillus</taxon>
    </lineage>
</organism>
<dbReference type="RefSeq" id="WP_141053283.1">
    <property type="nucleotide sequence ID" value="NZ_CP018176.1"/>
</dbReference>
<name>A0A3S6QNR7_9LACO</name>
<reference evidence="1 2" key="1">
    <citation type="submission" date="2016-11" db="EMBL/GenBank/DDBJ databases">
        <title>Interaction between Lactobacillus species and yeast in water kefir.</title>
        <authorList>
            <person name="Behr J."/>
            <person name="Xu D."/>
            <person name="Vogel R.F."/>
        </authorList>
    </citation>
    <scope>NUCLEOTIDE SEQUENCE [LARGE SCALE GENOMIC DNA]</scope>
    <source>
        <strain evidence="1 2">TMW 1.1822</strain>
    </source>
</reference>
<accession>A0A3S6QNR7</accession>
<dbReference type="AlphaFoldDB" id="A0A3S6QNR7"/>
<protein>
    <submittedName>
        <fullName evidence="1">Uncharacterized protein</fullName>
    </submittedName>
</protein>
<dbReference type="KEGG" id="lhw:BSQ49_05220"/>
<proteinExistence type="predicted"/>